<proteinExistence type="predicted"/>
<dbReference type="EMBL" id="FNUZ01000007">
    <property type="protein sequence ID" value="SEG58752.1"/>
    <property type="molecule type" value="Genomic_DNA"/>
</dbReference>
<dbReference type="AlphaFoldDB" id="A0A1H6BDL1"/>
<sequence>MADRAISQEALLQGLRDIHLPPEIAGGGIAQMLAALAMGLGLALIIGGILRAFSMRPKRERPVTLNDRVIAARELPSDAQQVALLHLLKDVSPARYQALSQRIYQKGGIPAPDVIEQELRDHA</sequence>
<gene>
    <name evidence="2" type="ORF">SAMN04488045_3465</name>
</gene>
<keyword evidence="1" id="KW-0472">Membrane</keyword>
<evidence type="ECO:0000256" key="1">
    <source>
        <dbReference type="SAM" id="Phobius"/>
    </source>
</evidence>
<evidence type="ECO:0000313" key="2">
    <source>
        <dbReference type="EMBL" id="SEG58752.1"/>
    </source>
</evidence>
<protein>
    <submittedName>
        <fullName evidence="2">Uncharacterized protein</fullName>
    </submittedName>
</protein>
<keyword evidence="3" id="KW-1185">Reference proteome</keyword>
<dbReference type="OrthoDB" id="7875917at2"/>
<keyword evidence="1" id="KW-0812">Transmembrane</keyword>
<dbReference type="Proteomes" id="UP000236752">
    <property type="component" value="Unassembled WGS sequence"/>
</dbReference>
<reference evidence="2 3" key="1">
    <citation type="submission" date="2016-10" db="EMBL/GenBank/DDBJ databases">
        <authorList>
            <person name="de Groot N.N."/>
        </authorList>
    </citation>
    <scope>NUCLEOTIDE SEQUENCE [LARGE SCALE GENOMIC DNA]</scope>
    <source>
        <strain evidence="2 3">DSM 26915</strain>
    </source>
</reference>
<dbReference type="RefSeq" id="WP_103911615.1">
    <property type="nucleotide sequence ID" value="NZ_FNUZ01000007.1"/>
</dbReference>
<name>A0A1H6BDL1_9RHOB</name>
<evidence type="ECO:0000313" key="3">
    <source>
        <dbReference type="Proteomes" id="UP000236752"/>
    </source>
</evidence>
<organism evidence="2 3">
    <name type="scientific">Thalassococcus halodurans</name>
    <dbReference type="NCBI Taxonomy" id="373675"/>
    <lineage>
        <taxon>Bacteria</taxon>
        <taxon>Pseudomonadati</taxon>
        <taxon>Pseudomonadota</taxon>
        <taxon>Alphaproteobacteria</taxon>
        <taxon>Rhodobacterales</taxon>
        <taxon>Roseobacteraceae</taxon>
        <taxon>Thalassococcus</taxon>
    </lineage>
</organism>
<accession>A0A1H6BDL1</accession>
<keyword evidence="1" id="KW-1133">Transmembrane helix</keyword>
<feature type="transmembrane region" description="Helical" evidence="1">
    <location>
        <begin position="29"/>
        <end position="53"/>
    </location>
</feature>